<evidence type="ECO:0000313" key="1">
    <source>
        <dbReference type="EMBL" id="KAK4192398.1"/>
    </source>
</evidence>
<dbReference type="AlphaFoldDB" id="A0AAN7AMB5"/>
<reference evidence="1" key="2">
    <citation type="submission" date="2023-05" db="EMBL/GenBank/DDBJ databases">
        <authorList>
            <consortium name="Lawrence Berkeley National Laboratory"/>
            <person name="Steindorff A."/>
            <person name="Hensen N."/>
            <person name="Bonometti L."/>
            <person name="Westerberg I."/>
            <person name="Brannstrom I.O."/>
            <person name="Guillou S."/>
            <person name="Cros-Aarteil S."/>
            <person name="Calhoun S."/>
            <person name="Haridas S."/>
            <person name="Kuo A."/>
            <person name="Mondo S."/>
            <person name="Pangilinan J."/>
            <person name="Riley R."/>
            <person name="Labutti K."/>
            <person name="Andreopoulos B."/>
            <person name="Lipzen A."/>
            <person name="Chen C."/>
            <person name="Yanf M."/>
            <person name="Daum C."/>
            <person name="Ng V."/>
            <person name="Clum A."/>
            <person name="Ohm R."/>
            <person name="Martin F."/>
            <person name="Silar P."/>
            <person name="Natvig D."/>
            <person name="Lalanne C."/>
            <person name="Gautier V."/>
            <person name="Ament-Velasquez S.L."/>
            <person name="Kruys A."/>
            <person name="Hutchinson M.I."/>
            <person name="Powell A.J."/>
            <person name="Barry K."/>
            <person name="Miller A.N."/>
            <person name="Grigoriev I.V."/>
            <person name="Debuchy R."/>
            <person name="Gladieux P."/>
            <person name="Thoren M.H."/>
            <person name="Johannesson H."/>
        </authorList>
    </citation>
    <scope>NUCLEOTIDE SEQUENCE</scope>
    <source>
        <strain evidence="1">PSN309</strain>
    </source>
</reference>
<dbReference type="Proteomes" id="UP001302126">
    <property type="component" value="Unassembled WGS sequence"/>
</dbReference>
<reference evidence="1" key="1">
    <citation type="journal article" date="2023" name="Mol. Phylogenet. Evol.">
        <title>Genome-scale phylogeny and comparative genomics of the fungal order Sordariales.</title>
        <authorList>
            <person name="Hensen N."/>
            <person name="Bonometti L."/>
            <person name="Westerberg I."/>
            <person name="Brannstrom I.O."/>
            <person name="Guillou S."/>
            <person name="Cros-Aarteil S."/>
            <person name="Calhoun S."/>
            <person name="Haridas S."/>
            <person name="Kuo A."/>
            <person name="Mondo S."/>
            <person name="Pangilinan J."/>
            <person name="Riley R."/>
            <person name="LaButti K."/>
            <person name="Andreopoulos B."/>
            <person name="Lipzen A."/>
            <person name="Chen C."/>
            <person name="Yan M."/>
            <person name="Daum C."/>
            <person name="Ng V."/>
            <person name="Clum A."/>
            <person name="Steindorff A."/>
            <person name="Ohm R.A."/>
            <person name="Martin F."/>
            <person name="Silar P."/>
            <person name="Natvig D.O."/>
            <person name="Lalanne C."/>
            <person name="Gautier V."/>
            <person name="Ament-Velasquez S.L."/>
            <person name="Kruys A."/>
            <person name="Hutchinson M.I."/>
            <person name="Powell A.J."/>
            <person name="Barry K."/>
            <person name="Miller A.N."/>
            <person name="Grigoriev I.V."/>
            <person name="Debuchy R."/>
            <person name="Gladieux P."/>
            <person name="Hiltunen Thoren M."/>
            <person name="Johannesson H."/>
        </authorList>
    </citation>
    <scope>NUCLEOTIDE SEQUENCE</scope>
    <source>
        <strain evidence="1">PSN309</strain>
    </source>
</reference>
<sequence>MAWNGVGSGDSMTTSCSFLFTLACSTPGQFLSFFSSSLCCLQKVFSFSLRCLCLLLLSLQLSSYSFLSVIDEDLIPIFGFYHDDSHGGKGVLLTQWRKLGHNTHFTYAYRILGQLDGRIMPEFSLFYFSFTSSWGIFTGSIFGRSSFANRTLMETRGDEIEWSWTMTGNRGNDFTIGHKHSLSLTRKGMMTLRQTDILNVSFVFL</sequence>
<evidence type="ECO:0000313" key="2">
    <source>
        <dbReference type="Proteomes" id="UP001302126"/>
    </source>
</evidence>
<dbReference type="EMBL" id="MU864354">
    <property type="protein sequence ID" value="KAK4192398.1"/>
    <property type="molecule type" value="Genomic_DNA"/>
</dbReference>
<organism evidence="1 2">
    <name type="scientific">Podospora australis</name>
    <dbReference type="NCBI Taxonomy" id="1536484"/>
    <lineage>
        <taxon>Eukaryota</taxon>
        <taxon>Fungi</taxon>
        <taxon>Dikarya</taxon>
        <taxon>Ascomycota</taxon>
        <taxon>Pezizomycotina</taxon>
        <taxon>Sordariomycetes</taxon>
        <taxon>Sordariomycetidae</taxon>
        <taxon>Sordariales</taxon>
        <taxon>Podosporaceae</taxon>
        <taxon>Podospora</taxon>
    </lineage>
</organism>
<accession>A0AAN7AMB5</accession>
<keyword evidence="2" id="KW-1185">Reference proteome</keyword>
<protein>
    <submittedName>
        <fullName evidence="1">Uncharacterized protein</fullName>
    </submittedName>
</protein>
<gene>
    <name evidence="1" type="ORF">QBC35DRAFT_221904</name>
</gene>
<name>A0AAN7AMB5_9PEZI</name>
<proteinExistence type="predicted"/>
<comment type="caution">
    <text evidence="1">The sequence shown here is derived from an EMBL/GenBank/DDBJ whole genome shotgun (WGS) entry which is preliminary data.</text>
</comment>